<protein>
    <submittedName>
        <fullName evidence="2">TniQ protein</fullName>
    </submittedName>
</protein>
<keyword evidence="3" id="KW-1185">Reference proteome</keyword>
<evidence type="ECO:0000313" key="3">
    <source>
        <dbReference type="Proteomes" id="UP001158049"/>
    </source>
</evidence>
<gene>
    <name evidence="2" type="ORF">SAMN06295970_10362</name>
</gene>
<name>A0ABY1PX68_9BURK</name>
<dbReference type="Proteomes" id="UP001158049">
    <property type="component" value="Unassembled WGS sequence"/>
</dbReference>
<dbReference type="InterPro" id="IPR009492">
    <property type="entry name" value="TniQ"/>
</dbReference>
<reference evidence="2 3" key="1">
    <citation type="submission" date="2017-05" db="EMBL/GenBank/DDBJ databases">
        <authorList>
            <person name="Varghese N."/>
            <person name="Submissions S."/>
        </authorList>
    </citation>
    <scope>NUCLEOTIDE SEQUENCE [LARGE SCALE GENOMIC DNA]</scope>
    <source>
        <strain evidence="2 3">DSM 26001</strain>
    </source>
</reference>
<sequence>MSKSTTSLCLPFVPPPYPDEILGSWLSRVSISMGGGAWRTLLEAVGFDRRLQAPYFNMVDYDYRLNKLFCVLGTTYEDNLLKLTTLPYWLTFAASSSLNPLPGTSKIPVPFGSRSNVTLSSIRSLGVQRNLGQRADARYCPECLLWDYQNVGQPYWHRAHQLPNIFFCHKHLCELQTSCPYCGFTCFPSAKSMVTMPAIICQCGKRLNVSRGSRVLSLAELKLINVSIRALHHELPEWDYRHVHAHFKSLLAGDDSFLGSYKDVLSNTFSLSGGTKVILSSGRLGRAAACLSFRPNLNAASAPECCGLLVALNVDFDSATKEFRKCALEGKILVPQAKTGGHINTTTVEASRLALLQLQEQHPLRPPSFYQKHYWLLKLKDSDWLYKHFPKTLKTLVPSLLSDRNNILARHAARQTESQKLLQVNGSAAEIRARIRDFAWFEEQRVSIQVTVSKNIDIAKKAVSHSRLTALEKALNQVLEKEQRPSRIFTATLASIAGLSHSQALDTLYANATLRRRIAEANRDKKRRQLLWAAQQLSADGIELNKKQIGKRAGLPSVDISDGILKEIYSLYFNE</sequence>
<evidence type="ECO:0000313" key="2">
    <source>
        <dbReference type="EMBL" id="SMP51838.1"/>
    </source>
</evidence>
<dbReference type="EMBL" id="FXUL01000003">
    <property type="protein sequence ID" value="SMP51838.1"/>
    <property type="molecule type" value="Genomic_DNA"/>
</dbReference>
<evidence type="ECO:0000259" key="1">
    <source>
        <dbReference type="Pfam" id="PF06527"/>
    </source>
</evidence>
<proteinExistence type="predicted"/>
<comment type="caution">
    <text evidence="2">The sequence shown here is derived from an EMBL/GenBank/DDBJ whole genome shotgun (WGS) entry which is preliminary data.</text>
</comment>
<dbReference type="Pfam" id="PF06527">
    <property type="entry name" value="TniQ"/>
    <property type="match status" value="1"/>
</dbReference>
<accession>A0ABY1PX68</accession>
<feature type="domain" description="TniQ" evidence="1">
    <location>
        <begin position="11"/>
        <end position="175"/>
    </location>
</feature>
<organism evidence="2 3">
    <name type="scientific">Noviherbaspirillum suwonense</name>
    <dbReference type="NCBI Taxonomy" id="1224511"/>
    <lineage>
        <taxon>Bacteria</taxon>
        <taxon>Pseudomonadati</taxon>
        <taxon>Pseudomonadota</taxon>
        <taxon>Betaproteobacteria</taxon>
        <taxon>Burkholderiales</taxon>
        <taxon>Oxalobacteraceae</taxon>
        <taxon>Noviherbaspirillum</taxon>
    </lineage>
</organism>